<organism evidence="1 2">
    <name type="scientific">Miscanthus lutarioriparius</name>
    <dbReference type="NCBI Taxonomy" id="422564"/>
    <lineage>
        <taxon>Eukaryota</taxon>
        <taxon>Viridiplantae</taxon>
        <taxon>Streptophyta</taxon>
        <taxon>Embryophyta</taxon>
        <taxon>Tracheophyta</taxon>
        <taxon>Spermatophyta</taxon>
        <taxon>Magnoliopsida</taxon>
        <taxon>Liliopsida</taxon>
        <taxon>Poales</taxon>
        <taxon>Poaceae</taxon>
        <taxon>PACMAD clade</taxon>
        <taxon>Panicoideae</taxon>
        <taxon>Andropogonodae</taxon>
        <taxon>Andropogoneae</taxon>
        <taxon>Saccharinae</taxon>
        <taxon>Miscanthus</taxon>
    </lineage>
</organism>
<dbReference type="EMBL" id="CAJGYO010000011">
    <property type="protein sequence ID" value="CAD6259259.1"/>
    <property type="molecule type" value="Genomic_DNA"/>
</dbReference>
<evidence type="ECO:0000313" key="2">
    <source>
        <dbReference type="Proteomes" id="UP000604825"/>
    </source>
</evidence>
<sequence length="383" mass="43635">MVFQRVDPRLFILEGFQWDDVLDREFMSHAVAPMRPLATNEDLTIVSFHPLLGNELHFATVRNIVREFRQERRVLFRAIMPCHLGEAYVRFTHAYDRDNMNGQNQLQVQQLNPWEPWLACPAEIPAQQMAQQIQDLNEEPMNDEAMEIDLNLPVQLDPLEVIINPVNPPKANEPLDDLIEVVEENIPQQVIPNPIEINPVEDNIMIIDDNIVMPLIGHEDEENPILPDNEMDQPALNPAEENLLPPPEVQQQEQAFAKSNAISLQQTRDGTIEFSIPKRCPSSNLCCIMAKRQSSLVQLAPIEMDNSTNPKEKKIKRKMEKKGSPLVENEVDEALVSEDELNKKHTKTEKVICKKEARAMTEDVGILGCSAPDKINVDDETEV</sequence>
<accession>A0A811QNH1</accession>
<gene>
    <name evidence="1" type="ORF">NCGR_LOCUS42700</name>
</gene>
<dbReference type="AlphaFoldDB" id="A0A811QNH1"/>
<comment type="caution">
    <text evidence="1">The sequence shown here is derived from an EMBL/GenBank/DDBJ whole genome shotgun (WGS) entry which is preliminary data.</text>
</comment>
<protein>
    <submittedName>
        <fullName evidence="1">Uncharacterized protein</fullName>
    </submittedName>
</protein>
<dbReference type="PANTHER" id="PTHR33075">
    <property type="entry name" value="OS02G0499800 PROTEIN"/>
    <property type="match status" value="1"/>
</dbReference>
<evidence type="ECO:0000313" key="1">
    <source>
        <dbReference type="EMBL" id="CAD6259259.1"/>
    </source>
</evidence>
<proteinExistence type="predicted"/>
<reference evidence="1" key="1">
    <citation type="submission" date="2020-10" db="EMBL/GenBank/DDBJ databases">
        <authorList>
            <person name="Han B."/>
            <person name="Lu T."/>
            <person name="Zhao Q."/>
            <person name="Huang X."/>
            <person name="Zhao Y."/>
        </authorList>
    </citation>
    <scope>NUCLEOTIDE SEQUENCE</scope>
</reference>
<keyword evidence="2" id="KW-1185">Reference proteome</keyword>
<dbReference type="Proteomes" id="UP000604825">
    <property type="component" value="Unassembled WGS sequence"/>
</dbReference>
<name>A0A811QNH1_9POAL</name>